<dbReference type="Pfam" id="PF22951">
    <property type="entry name" value="3HBD"/>
    <property type="match status" value="1"/>
</dbReference>
<dbReference type="EMBL" id="UYJE01007789">
    <property type="protein sequence ID" value="VDI57972.1"/>
    <property type="molecule type" value="Genomic_DNA"/>
</dbReference>
<evidence type="ECO:0000259" key="1">
    <source>
        <dbReference type="Pfam" id="PF22951"/>
    </source>
</evidence>
<feature type="domain" description="YEATS" evidence="1">
    <location>
        <begin position="3"/>
        <end position="73"/>
    </location>
</feature>
<proteinExistence type="predicted"/>
<organism evidence="2 3">
    <name type="scientific">Mytilus galloprovincialis</name>
    <name type="common">Mediterranean mussel</name>
    <dbReference type="NCBI Taxonomy" id="29158"/>
    <lineage>
        <taxon>Eukaryota</taxon>
        <taxon>Metazoa</taxon>
        <taxon>Spiralia</taxon>
        <taxon>Lophotrochozoa</taxon>
        <taxon>Mollusca</taxon>
        <taxon>Bivalvia</taxon>
        <taxon>Autobranchia</taxon>
        <taxon>Pteriomorphia</taxon>
        <taxon>Mytilida</taxon>
        <taxon>Mytiloidea</taxon>
        <taxon>Mytilidae</taxon>
        <taxon>Mytilinae</taxon>
        <taxon>Mytilus</taxon>
    </lineage>
</organism>
<keyword evidence="3" id="KW-1185">Reference proteome</keyword>
<dbReference type="OrthoDB" id="166212at2759"/>
<dbReference type="AlphaFoldDB" id="A0A8B6G336"/>
<dbReference type="InterPro" id="IPR055127">
    <property type="entry name" value="YEATS2_3HBD"/>
</dbReference>
<reference evidence="2" key="1">
    <citation type="submission" date="2018-11" db="EMBL/GenBank/DDBJ databases">
        <authorList>
            <person name="Alioto T."/>
            <person name="Alioto T."/>
        </authorList>
    </citation>
    <scope>NUCLEOTIDE SEQUENCE</scope>
</reference>
<dbReference type="Proteomes" id="UP000596742">
    <property type="component" value="Unassembled WGS sequence"/>
</dbReference>
<accession>A0A8B6G336</accession>
<evidence type="ECO:0000313" key="2">
    <source>
        <dbReference type="EMBL" id="VDI57972.1"/>
    </source>
</evidence>
<gene>
    <name evidence="2" type="ORF">MGAL_10B040804</name>
</gene>
<name>A0A8B6G336_MYTGA</name>
<protein>
    <recommendedName>
        <fullName evidence="1">YEATS domain-containing protein</fullName>
    </recommendedName>
</protein>
<comment type="caution">
    <text evidence="2">The sequence shown here is derived from an EMBL/GenBank/DDBJ whole genome shotgun (WGS) entry which is preliminary data.</text>
</comment>
<evidence type="ECO:0000313" key="3">
    <source>
        <dbReference type="Proteomes" id="UP000596742"/>
    </source>
</evidence>
<dbReference type="PANTHER" id="PTHR23011">
    <property type="entry name" value="CYCLIC NUCLEOTIDE-BINDING DOMAIN CONTAINING PROTEIN"/>
    <property type="match status" value="1"/>
</dbReference>
<dbReference type="PANTHER" id="PTHR23011:SF28">
    <property type="entry name" value="CYCLIC NUCLEOTIDE-BINDING DOMAIN CONTAINING PROTEIN"/>
    <property type="match status" value="1"/>
</dbReference>
<feature type="non-terminal residue" evidence="2">
    <location>
        <position position="1"/>
    </location>
</feature>
<sequence>KYQHPYCASTSEEWLSWKVGKRRASEWQRAAFCRNFILNHIKGETYKGTKLWTTKQIMLWCRLHAFSPHYLESTLHPFGVELTADRIGKKFSSVTCPTEIISSDLKDSSIIEINEEEDVDIINTEQFIPKKKVVEEEKRNLSENGVIVPPSDSALYIQDTCQRIGVKFEPTELEPGVCGNASEDMVFAGLTAALYPDQPSLILASNGAECIMISKKFFLEKCSEEALRNINKIESPFPNDEDLQKRLQEYVNWTSHRKQIYNSLVKDIHCQKAKRMQRLSGQLLSFRPV</sequence>